<evidence type="ECO:0000256" key="1">
    <source>
        <dbReference type="SAM" id="MobiDB-lite"/>
    </source>
</evidence>
<feature type="non-terminal residue" evidence="2">
    <location>
        <position position="133"/>
    </location>
</feature>
<proteinExistence type="predicted"/>
<sequence>PYYRPPSIGIPQDIHAPGTTTGTTTSSGTHGLAPKNGSAASYASSARDMFDYSDYLSDSSPSSVEAVKRILDDWVYKYFSILLAQPFDVSKTVLQVRSQDAAEGSTPAAKEVRSSGYRDSMYSEARLPSLHLI</sequence>
<name>A0A559M9V2_9HELO</name>
<comment type="caution">
    <text evidence="2">The sequence shown here is derived from an EMBL/GenBank/DDBJ whole genome shotgun (WGS) entry which is preliminary data.</text>
</comment>
<feature type="compositionally biased region" description="Low complexity" evidence="1">
    <location>
        <begin position="18"/>
        <end position="29"/>
    </location>
</feature>
<keyword evidence="3" id="KW-1185">Reference proteome</keyword>
<dbReference type="Proteomes" id="UP000315522">
    <property type="component" value="Unassembled WGS sequence"/>
</dbReference>
<feature type="region of interest" description="Disordered" evidence="1">
    <location>
        <begin position="1"/>
        <end position="38"/>
    </location>
</feature>
<evidence type="ECO:0000313" key="3">
    <source>
        <dbReference type="Proteomes" id="UP000315522"/>
    </source>
</evidence>
<gene>
    <name evidence="2" type="ORF">LAWI1_G007836</name>
</gene>
<reference evidence="2 3" key="1">
    <citation type="submission" date="2018-05" db="EMBL/GenBank/DDBJ databases">
        <title>Genome sequencing and assembly of the regulated plant pathogen Lachnellula willkommii and related sister species for the development of diagnostic species identification markers.</title>
        <authorList>
            <person name="Giroux E."/>
            <person name="Bilodeau G."/>
        </authorList>
    </citation>
    <scope>NUCLEOTIDE SEQUENCE [LARGE SCALE GENOMIC DNA]</scope>
    <source>
        <strain evidence="2 3">CBS 172.35</strain>
    </source>
</reference>
<accession>A0A559M9V2</accession>
<organism evidence="2 3">
    <name type="scientific">Lachnellula willkommii</name>
    <dbReference type="NCBI Taxonomy" id="215461"/>
    <lineage>
        <taxon>Eukaryota</taxon>
        <taxon>Fungi</taxon>
        <taxon>Dikarya</taxon>
        <taxon>Ascomycota</taxon>
        <taxon>Pezizomycotina</taxon>
        <taxon>Leotiomycetes</taxon>
        <taxon>Helotiales</taxon>
        <taxon>Lachnaceae</taxon>
        <taxon>Lachnellula</taxon>
    </lineage>
</organism>
<dbReference type="AlphaFoldDB" id="A0A559M9V2"/>
<dbReference type="EMBL" id="QGML01001126">
    <property type="protein sequence ID" value="TVY89733.1"/>
    <property type="molecule type" value="Genomic_DNA"/>
</dbReference>
<evidence type="ECO:0000313" key="2">
    <source>
        <dbReference type="EMBL" id="TVY89733.1"/>
    </source>
</evidence>
<feature type="non-terminal residue" evidence="2">
    <location>
        <position position="1"/>
    </location>
</feature>
<protein>
    <submittedName>
        <fullName evidence="2">Uncharacterized protein</fullName>
    </submittedName>
</protein>